<keyword evidence="4 10" id="KW-0812">Transmembrane</keyword>
<keyword evidence="6" id="KW-0378">Hydrolase</keyword>
<feature type="transmembrane region" description="Helical" evidence="10">
    <location>
        <begin position="59"/>
        <end position="79"/>
    </location>
</feature>
<keyword evidence="2" id="KW-1003">Cell membrane</keyword>
<evidence type="ECO:0000256" key="2">
    <source>
        <dbReference type="ARBA" id="ARBA00022475"/>
    </source>
</evidence>
<keyword evidence="8 10" id="KW-0472">Membrane</keyword>
<evidence type="ECO:0000256" key="6">
    <source>
        <dbReference type="ARBA" id="ARBA00022801"/>
    </source>
</evidence>
<protein>
    <submittedName>
        <fullName evidence="11">Uncharacterized protein</fullName>
    </submittedName>
</protein>
<evidence type="ECO:0000256" key="5">
    <source>
        <dbReference type="ARBA" id="ARBA00022750"/>
    </source>
</evidence>
<dbReference type="PANTHER" id="PTHR33695">
    <property type="entry name" value="LIPOPROTEIN SIGNAL PEPTIDASE"/>
    <property type="match status" value="1"/>
</dbReference>
<evidence type="ECO:0000256" key="3">
    <source>
        <dbReference type="ARBA" id="ARBA00022670"/>
    </source>
</evidence>
<evidence type="ECO:0000313" key="12">
    <source>
        <dbReference type="Proteomes" id="UP000176329"/>
    </source>
</evidence>
<dbReference type="InterPro" id="IPR001872">
    <property type="entry name" value="Peptidase_A8"/>
</dbReference>
<comment type="similarity">
    <text evidence="1 9">Belongs to the peptidase A8 family.</text>
</comment>
<evidence type="ECO:0000256" key="1">
    <source>
        <dbReference type="ARBA" id="ARBA00006139"/>
    </source>
</evidence>
<sequence length="147" mass="16212">MRLNVKTWGGFGAVALLGIVDRALKMLVEQPRFDNSPIGWRYFGFEQFHNPGIAFGLPIPLWIVLPATAVLLCGLFVWIRHSSSSHRTTHLIAGAAILVGALSNALDRLTYGYTIDYIRLINGIINIADILVIAGLATFIFSKKHHS</sequence>
<evidence type="ECO:0000256" key="7">
    <source>
        <dbReference type="ARBA" id="ARBA00022989"/>
    </source>
</evidence>
<dbReference type="PANTHER" id="PTHR33695:SF1">
    <property type="entry name" value="LIPOPROTEIN SIGNAL PEPTIDASE"/>
    <property type="match status" value="1"/>
</dbReference>
<keyword evidence="7 10" id="KW-1133">Transmembrane helix</keyword>
<evidence type="ECO:0000256" key="8">
    <source>
        <dbReference type="ARBA" id="ARBA00023136"/>
    </source>
</evidence>
<dbReference type="GO" id="GO:0016020">
    <property type="term" value="C:membrane"/>
    <property type="evidence" value="ECO:0007669"/>
    <property type="project" value="InterPro"/>
</dbReference>
<dbReference type="GO" id="GO:0006508">
    <property type="term" value="P:proteolysis"/>
    <property type="evidence" value="ECO:0007669"/>
    <property type="project" value="UniProtKB-KW"/>
</dbReference>
<dbReference type="PRINTS" id="PR00781">
    <property type="entry name" value="LIPOSIGPTASE"/>
</dbReference>
<evidence type="ECO:0000256" key="4">
    <source>
        <dbReference type="ARBA" id="ARBA00022692"/>
    </source>
</evidence>
<evidence type="ECO:0000313" key="11">
    <source>
        <dbReference type="EMBL" id="OGH62076.1"/>
    </source>
</evidence>
<dbReference type="Proteomes" id="UP000176329">
    <property type="component" value="Unassembled WGS sequence"/>
</dbReference>
<gene>
    <name evidence="11" type="ORF">A2848_03175</name>
</gene>
<reference evidence="11 12" key="1">
    <citation type="journal article" date="2016" name="Nat. Commun.">
        <title>Thousands of microbial genomes shed light on interconnected biogeochemical processes in an aquifer system.</title>
        <authorList>
            <person name="Anantharaman K."/>
            <person name="Brown C.T."/>
            <person name="Hug L.A."/>
            <person name="Sharon I."/>
            <person name="Castelle C.J."/>
            <person name="Probst A.J."/>
            <person name="Thomas B.C."/>
            <person name="Singh A."/>
            <person name="Wilkins M.J."/>
            <person name="Karaoz U."/>
            <person name="Brodie E.L."/>
            <person name="Williams K.H."/>
            <person name="Hubbard S.S."/>
            <person name="Banfield J.F."/>
        </authorList>
    </citation>
    <scope>NUCLEOTIDE SEQUENCE [LARGE SCALE GENOMIC DNA]</scope>
</reference>
<name>A0A1F6LRT7_9BACT</name>
<comment type="caution">
    <text evidence="11">The sequence shown here is derived from an EMBL/GenBank/DDBJ whole genome shotgun (WGS) entry which is preliminary data.</text>
</comment>
<keyword evidence="3" id="KW-0645">Protease</keyword>
<proteinExistence type="inferred from homology"/>
<evidence type="ECO:0000256" key="10">
    <source>
        <dbReference type="SAM" id="Phobius"/>
    </source>
</evidence>
<dbReference type="GO" id="GO:0004190">
    <property type="term" value="F:aspartic-type endopeptidase activity"/>
    <property type="evidence" value="ECO:0007669"/>
    <property type="project" value="UniProtKB-KW"/>
</dbReference>
<keyword evidence="5" id="KW-0064">Aspartyl protease</keyword>
<dbReference type="AlphaFoldDB" id="A0A1F6LRT7"/>
<dbReference type="EMBL" id="MFPV01000021">
    <property type="protein sequence ID" value="OGH62076.1"/>
    <property type="molecule type" value="Genomic_DNA"/>
</dbReference>
<organism evidence="11 12">
    <name type="scientific">Candidatus Magasanikbacteria bacterium RIFCSPHIGHO2_01_FULL_50_8</name>
    <dbReference type="NCBI Taxonomy" id="1798674"/>
    <lineage>
        <taxon>Bacteria</taxon>
        <taxon>Candidatus Magasanikiibacteriota</taxon>
    </lineage>
</organism>
<evidence type="ECO:0000256" key="9">
    <source>
        <dbReference type="RuleBase" id="RU004181"/>
    </source>
</evidence>
<dbReference type="Pfam" id="PF01252">
    <property type="entry name" value="Peptidase_A8"/>
    <property type="match status" value="1"/>
</dbReference>
<accession>A0A1F6LRT7</accession>
<feature type="transmembrane region" description="Helical" evidence="10">
    <location>
        <begin position="117"/>
        <end position="141"/>
    </location>
</feature>